<dbReference type="RefSeq" id="WP_369703698.1">
    <property type="nucleotide sequence ID" value="NZ_JBGEWD010000004.1"/>
</dbReference>
<evidence type="ECO:0000313" key="10">
    <source>
        <dbReference type="Proteomes" id="UP001564657"/>
    </source>
</evidence>
<evidence type="ECO:0000256" key="1">
    <source>
        <dbReference type="ARBA" id="ARBA00001917"/>
    </source>
</evidence>
<keyword evidence="5" id="KW-0521">NADP</keyword>
<evidence type="ECO:0000256" key="3">
    <source>
        <dbReference type="ARBA" id="ARBA00022630"/>
    </source>
</evidence>
<reference evidence="9 10" key="1">
    <citation type="submission" date="2024-08" db="EMBL/GenBank/DDBJ databases">
        <title>Clostridium lapicellarii sp. nov., and Clostridium renhuaiense sp. nov., two species isolated from the mud in a fermentation cellar used for producing sauce-flavour Chinese liquors.</title>
        <authorList>
            <person name="Yang F."/>
            <person name="Wang H."/>
            <person name="Chen L.Q."/>
            <person name="Zhou N."/>
            <person name="Lu J.J."/>
            <person name="Pu X.X."/>
            <person name="Wan B."/>
            <person name="Wang L."/>
            <person name="Liu S.J."/>
        </authorList>
    </citation>
    <scope>NUCLEOTIDE SEQUENCE [LARGE SCALE GENOMIC DNA]</scope>
    <source>
        <strain evidence="9 10">MT-5</strain>
    </source>
</reference>
<dbReference type="Gene3D" id="3.40.109.10">
    <property type="entry name" value="NADH Oxidase"/>
    <property type="match status" value="1"/>
</dbReference>
<keyword evidence="7" id="KW-0520">NAD</keyword>
<evidence type="ECO:0000256" key="4">
    <source>
        <dbReference type="ARBA" id="ARBA00022643"/>
    </source>
</evidence>
<evidence type="ECO:0000256" key="7">
    <source>
        <dbReference type="ARBA" id="ARBA00023027"/>
    </source>
</evidence>
<dbReference type="InterPro" id="IPR000415">
    <property type="entry name" value="Nitroreductase-like"/>
</dbReference>
<dbReference type="PANTHER" id="PTHR23026:SF125">
    <property type="entry name" value="OXYGEN-INSENSITIVE NAD(P)H NITROREDUCTASE"/>
    <property type="match status" value="1"/>
</dbReference>
<dbReference type="InterPro" id="IPR033878">
    <property type="entry name" value="NfsB-like"/>
</dbReference>
<gene>
    <name evidence="9" type="ORF">AB8U03_06330</name>
</gene>
<dbReference type="Pfam" id="PF00881">
    <property type="entry name" value="Nitroreductase"/>
    <property type="match status" value="1"/>
</dbReference>
<dbReference type="CDD" id="cd02149">
    <property type="entry name" value="NfsB-like"/>
    <property type="match status" value="1"/>
</dbReference>
<evidence type="ECO:0000313" key="9">
    <source>
        <dbReference type="EMBL" id="MEY7999814.1"/>
    </source>
</evidence>
<keyword evidence="4" id="KW-0288">FMN</keyword>
<comment type="similarity">
    <text evidence="2">Belongs to the nitroreductase family.</text>
</comment>
<dbReference type="EMBL" id="JBGEWD010000004">
    <property type="protein sequence ID" value="MEY7999814.1"/>
    <property type="molecule type" value="Genomic_DNA"/>
</dbReference>
<dbReference type="SUPFAM" id="SSF55469">
    <property type="entry name" value="FMN-dependent nitroreductase-like"/>
    <property type="match status" value="1"/>
</dbReference>
<name>A0ABV4BLZ1_9CLOT</name>
<proteinExistence type="inferred from homology"/>
<feature type="domain" description="Nitroreductase" evidence="8">
    <location>
        <begin position="16"/>
        <end position="203"/>
    </location>
</feature>
<dbReference type="Proteomes" id="UP001564657">
    <property type="component" value="Unassembled WGS sequence"/>
</dbReference>
<dbReference type="PANTHER" id="PTHR23026">
    <property type="entry name" value="NADPH NITROREDUCTASE"/>
    <property type="match status" value="1"/>
</dbReference>
<evidence type="ECO:0000256" key="6">
    <source>
        <dbReference type="ARBA" id="ARBA00023002"/>
    </source>
</evidence>
<keyword evidence="3" id="KW-0285">Flavoprotein</keyword>
<protein>
    <submittedName>
        <fullName evidence="9">NAD(P)H-dependent oxidoreductase</fullName>
    </submittedName>
</protein>
<sequence length="224" mass="25838">MDNENVKEQVLKAYSFRHACKEFDGSKKISDDDFNYILEVGKLSPSSFGFIPWKFLILQNAEIRQKISPVSWGAELKLPDASHFIVILSRKTADLIYSSKYISYIMENVQKLPQNVIDKRKKGYENFQKNDFKLLENDRAMFDWGCKQTYIALGNMMTAAALIGIDSCPIEGFNRDKVEEILSQEGILDREKFGVSCMVAFGYRKKAPRPKTRPSLDKLVEWIR</sequence>
<accession>A0ABV4BLZ1</accession>
<comment type="caution">
    <text evidence="9">The sequence shown here is derived from an EMBL/GenBank/DDBJ whole genome shotgun (WGS) entry which is preliminary data.</text>
</comment>
<organism evidence="9 10">
    <name type="scientific">Clostridium moutaii</name>
    <dbReference type="NCBI Taxonomy" id="3240932"/>
    <lineage>
        <taxon>Bacteria</taxon>
        <taxon>Bacillati</taxon>
        <taxon>Bacillota</taxon>
        <taxon>Clostridia</taxon>
        <taxon>Eubacteriales</taxon>
        <taxon>Clostridiaceae</taxon>
        <taxon>Clostridium</taxon>
    </lineage>
</organism>
<evidence type="ECO:0000256" key="5">
    <source>
        <dbReference type="ARBA" id="ARBA00022857"/>
    </source>
</evidence>
<comment type="cofactor">
    <cofactor evidence="1">
        <name>FMN</name>
        <dbReference type="ChEBI" id="CHEBI:58210"/>
    </cofactor>
</comment>
<keyword evidence="10" id="KW-1185">Reference proteome</keyword>
<evidence type="ECO:0000256" key="2">
    <source>
        <dbReference type="ARBA" id="ARBA00007118"/>
    </source>
</evidence>
<dbReference type="InterPro" id="IPR050627">
    <property type="entry name" value="Nitroreductase/BluB"/>
</dbReference>
<keyword evidence="6" id="KW-0560">Oxidoreductase</keyword>
<evidence type="ECO:0000259" key="8">
    <source>
        <dbReference type="Pfam" id="PF00881"/>
    </source>
</evidence>
<dbReference type="InterPro" id="IPR029479">
    <property type="entry name" value="Nitroreductase"/>
</dbReference>